<reference evidence="1" key="1">
    <citation type="journal article" date="2018" name="Genome Biol.">
        <title>SKESA: strategic k-mer extension for scrupulous assemblies.</title>
        <authorList>
            <person name="Souvorov A."/>
            <person name="Agarwala R."/>
            <person name="Lipman D.J."/>
        </authorList>
    </citation>
    <scope>NUCLEOTIDE SEQUENCE</scope>
    <source>
        <strain evidence="1">ILBSalm5516487</strain>
    </source>
</reference>
<dbReference type="EMBL" id="DAAFTH010000009">
    <property type="protein sequence ID" value="HAB1580405.1"/>
    <property type="molecule type" value="Genomic_DNA"/>
</dbReference>
<accession>A0A6X7SWX5</accession>
<dbReference type="AlphaFoldDB" id="A0A6X7SWX5"/>
<reference evidence="1" key="2">
    <citation type="submission" date="2019-02" db="EMBL/GenBank/DDBJ databases">
        <authorList>
            <consortium name="NCBI Pathogen Detection Project"/>
        </authorList>
    </citation>
    <scope>NUCLEOTIDE SEQUENCE</scope>
    <source>
        <strain evidence="1">ILBSalm5516487</strain>
    </source>
</reference>
<protein>
    <submittedName>
        <fullName evidence="1">Uncharacterized protein</fullName>
    </submittedName>
</protein>
<name>A0A6X7SWX5_SALEN</name>
<organism evidence="1">
    <name type="scientific">Salmonella enteritidis</name>
    <dbReference type="NCBI Taxonomy" id="149539"/>
    <lineage>
        <taxon>Bacteria</taxon>
        <taxon>Pseudomonadati</taxon>
        <taxon>Pseudomonadota</taxon>
        <taxon>Gammaproteobacteria</taxon>
        <taxon>Enterobacterales</taxon>
        <taxon>Enterobacteriaceae</taxon>
        <taxon>Salmonella</taxon>
    </lineage>
</organism>
<sequence length="76" mass="8481">MPFCTKRCCESKIRNSQKMPDAGCRMPDAGCRMPDAGCRMPDAGCAFCGLLFWSIFFYLEYANCEAISNNPGIIVR</sequence>
<comment type="caution">
    <text evidence="1">The sequence shown here is derived from an EMBL/GenBank/DDBJ whole genome shotgun (WGS) entry which is preliminary data.</text>
</comment>
<proteinExistence type="predicted"/>
<evidence type="ECO:0000313" key="1">
    <source>
        <dbReference type="EMBL" id="HAB1580405.1"/>
    </source>
</evidence>
<gene>
    <name evidence="1" type="ORF">GI678_15960</name>
</gene>